<name>A0A0E3SAS3_9EURY</name>
<dbReference type="PANTHER" id="PTHR43278:SF2">
    <property type="entry name" value="IRON-SULFUR FLAVOPROTEIN"/>
    <property type="match status" value="1"/>
</dbReference>
<dbReference type="SUPFAM" id="SSF52218">
    <property type="entry name" value="Flavoproteins"/>
    <property type="match status" value="1"/>
</dbReference>
<evidence type="ECO:0000256" key="1">
    <source>
        <dbReference type="ARBA" id="ARBA00001917"/>
    </source>
</evidence>
<feature type="domain" description="NADPH-dependent FMN reductase-like" evidence="6">
    <location>
        <begin position="1"/>
        <end position="152"/>
    </location>
</feature>
<evidence type="ECO:0000256" key="3">
    <source>
        <dbReference type="ARBA" id="ARBA00022630"/>
    </source>
</evidence>
<dbReference type="KEGG" id="mhor:MSHOH_2361"/>
<comment type="cofactor">
    <cofactor evidence="1">
        <name>FMN</name>
        <dbReference type="ChEBI" id="CHEBI:58210"/>
    </cofactor>
</comment>
<evidence type="ECO:0000313" key="7">
    <source>
        <dbReference type="EMBL" id="AKB78844.1"/>
    </source>
</evidence>
<dbReference type="InterPro" id="IPR005025">
    <property type="entry name" value="FMN_Rdtase-like_dom"/>
</dbReference>
<evidence type="ECO:0000256" key="4">
    <source>
        <dbReference type="ARBA" id="ARBA00022643"/>
    </source>
</evidence>
<comment type="similarity">
    <text evidence="5">Belongs to the SsuE family. Isf subfamily.</text>
</comment>
<organism evidence="7 8">
    <name type="scientific">Methanosarcina horonobensis HB-1 = JCM 15518</name>
    <dbReference type="NCBI Taxonomy" id="1434110"/>
    <lineage>
        <taxon>Archaea</taxon>
        <taxon>Methanobacteriati</taxon>
        <taxon>Methanobacteriota</taxon>
        <taxon>Stenosarchaea group</taxon>
        <taxon>Methanomicrobia</taxon>
        <taxon>Methanosarcinales</taxon>
        <taxon>Methanosarcinaceae</taxon>
        <taxon>Methanosarcina</taxon>
    </lineage>
</organism>
<evidence type="ECO:0000256" key="2">
    <source>
        <dbReference type="ARBA" id="ARBA00001966"/>
    </source>
</evidence>
<evidence type="ECO:0000256" key="5">
    <source>
        <dbReference type="ARBA" id="ARBA00038292"/>
    </source>
</evidence>
<keyword evidence="8" id="KW-1185">Reference proteome</keyword>
<dbReference type="RefSeq" id="WP_048140094.1">
    <property type="nucleotide sequence ID" value="NZ_CP009516.1"/>
</dbReference>
<comment type="cofactor">
    <cofactor evidence="2">
        <name>[4Fe-4S] cluster</name>
        <dbReference type="ChEBI" id="CHEBI:49883"/>
    </cofactor>
</comment>
<dbReference type="GO" id="GO:0016491">
    <property type="term" value="F:oxidoreductase activity"/>
    <property type="evidence" value="ECO:0007669"/>
    <property type="project" value="InterPro"/>
</dbReference>
<gene>
    <name evidence="7" type="ORF">MSHOH_2361</name>
</gene>
<evidence type="ECO:0000313" key="8">
    <source>
        <dbReference type="Proteomes" id="UP000033101"/>
    </source>
</evidence>
<reference evidence="7 8" key="1">
    <citation type="submission" date="2014-07" db="EMBL/GenBank/DDBJ databases">
        <title>Methanogenic archaea and the global carbon cycle.</title>
        <authorList>
            <person name="Henriksen J.R."/>
            <person name="Luke J."/>
            <person name="Reinhart S."/>
            <person name="Benedict M.N."/>
            <person name="Youngblut N.D."/>
            <person name="Metcalf M.E."/>
            <person name="Whitaker R.J."/>
            <person name="Metcalf W.W."/>
        </authorList>
    </citation>
    <scope>NUCLEOTIDE SEQUENCE [LARGE SCALE GENOMIC DNA]</scope>
    <source>
        <strain evidence="7 8">HB-1</strain>
    </source>
</reference>
<protein>
    <submittedName>
        <fullName evidence="7">Iron-sulfur flavoprotein</fullName>
    </submittedName>
</protein>
<proteinExistence type="inferred from homology"/>
<dbReference type="HOGENOM" id="CLU_050993_2_0_2"/>
<dbReference type="OrthoDB" id="9059at2157"/>
<dbReference type="EMBL" id="CP009516">
    <property type="protein sequence ID" value="AKB78844.1"/>
    <property type="molecule type" value="Genomic_DNA"/>
</dbReference>
<keyword evidence="3" id="KW-0285">Flavoprotein</keyword>
<accession>A0A0E3SAS3</accession>
<dbReference type="GeneID" id="24831634"/>
<dbReference type="PATRIC" id="fig|1434110.4.peg.3032"/>
<dbReference type="Gene3D" id="3.40.50.360">
    <property type="match status" value="1"/>
</dbReference>
<dbReference type="PANTHER" id="PTHR43278">
    <property type="entry name" value="NAD(P)H-DEPENDENT FMN-CONTAINING OXIDOREDUCTASE YWQN-RELATED"/>
    <property type="match status" value="1"/>
</dbReference>
<keyword evidence="4" id="KW-0288">FMN</keyword>
<evidence type="ECO:0000259" key="6">
    <source>
        <dbReference type="Pfam" id="PF03358"/>
    </source>
</evidence>
<dbReference type="STRING" id="1434110.MSHOH_2361"/>
<sequence length="222" mass="25310">MKVVAINGSPRKKWNTATLLEKALEGTASEGAETEMIHLYDLDFKGCISCFACKLKGGKSYGKCAVKDGLTPVLEKLEDADAVILGSPIYFGNVTGEMRSFMERFFFQYLVYSTDPQSLYPKNIPVGFIYTMNVTEDLFEIFGINKLVELNERVAARLFGCSESLYSTDTYQFDDYSKYVADRFDPEEKAKRRKEVFPKDCEKAFEMGARFVKRQRDLEAQK</sequence>
<dbReference type="InterPro" id="IPR029039">
    <property type="entry name" value="Flavoprotein-like_sf"/>
</dbReference>
<dbReference type="Proteomes" id="UP000033101">
    <property type="component" value="Chromosome"/>
</dbReference>
<dbReference type="InterPro" id="IPR051796">
    <property type="entry name" value="ISF_SsuE-like"/>
</dbReference>
<dbReference type="AlphaFoldDB" id="A0A0E3SAS3"/>
<dbReference type="Pfam" id="PF03358">
    <property type="entry name" value="FMN_red"/>
    <property type="match status" value="1"/>
</dbReference>